<dbReference type="Gene3D" id="3.30.1330.200">
    <property type="match status" value="1"/>
</dbReference>
<dbReference type="InterPro" id="IPR005659">
    <property type="entry name" value="Chemorcpt_Glu_NH3ase_CheD"/>
</dbReference>
<sequence length="213" mass="24400">MTSLAMHLATDNRNFSRFYHPQQKVDWVKVLPGGLYCTTRQEVICTGLGSCVAACIWDQEAMLGGMNHFLLPFDQHSQIDHWHPDDITSTASRYGCYAMELLINQLIKMGAERQRLRVKLFGGAQMLGFKAMVGQKNIDFIKNYVEQERLIVEASDLGGEEPRKVIFEPMIGKVWLKRIPLTEVSRLSFKEKIYATQLERKTRKQSGGVELFK</sequence>
<dbReference type="CDD" id="cd16352">
    <property type="entry name" value="CheD"/>
    <property type="match status" value="1"/>
</dbReference>
<proteinExistence type="inferred from homology"/>
<dbReference type="EMBL" id="CP022742">
    <property type="protein sequence ID" value="ASU24468.1"/>
    <property type="molecule type" value="Genomic_DNA"/>
</dbReference>
<protein>
    <recommendedName>
        <fullName evidence="3">Probable chemoreceptor glutamine deamidase CheD</fullName>
        <ecNumber evidence="3">3.5.1.44</ecNumber>
    </recommendedName>
</protein>
<reference evidence="4 5" key="1">
    <citation type="submission" date="2017-08" db="EMBL/GenBank/DDBJ databases">
        <title>The Vibrio qinghaiensis sp.-Q67 is a luminous bacteria isolated firstly from Qinghai lake, Qinghai province, China, which has been proved to be very sensitive to detect environmental and food pollutants. Therefore, complete genome analysis of V. qinghaiensis sp.-Q67 highlights the potential application of this strain on detection of hazards in the contaminated environments.</title>
        <authorList>
            <person name="Gong L."/>
        </authorList>
    </citation>
    <scope>NUCLEOTIDE SEQUENCE [LARGE SCALE GENOMIC DNA]</scope>
    <source>
        <strain evidence="4 5">Q67</strain>
    </source>
</reference>
<comment type="function">
    <text evidence="3">Probably deamidates glutamine residues to glutamate on methyl-accepting chemotaxis receptors (MCPs), playing an important role in chemotaxis.</text>
</comment>
<keyword evidence="5" id="KW-1185">Reference proteome</keyword>
<comment type="catalytic activity">
    <reaction evidence="3">
        <text>L-glutaminyl-[protein] + H2O = L-glutamyl-[protein] + NH4(+)</text>
        <dbReference type="Rhea" id="RHEA:16441"/>
        <dbReference type="Rhea" id="RHEA-COMP:10207"/>
        <dbReference type="Rhea" id="RHEA-COMP:10208"/>
        <dbReference type="ChEBI" id="CHEBI:15377"/>
        <dbReference type="ChEBI" id="CHEBI:28938"/>
        <dbReference type="ChEBI" id="CHEBI:29973"/>
        <dbReference type="ChEBI" id="CHEBI:30011"/>
        <dbReference type="EC" id="3.5.1.44"/>
    </reaction>
</comment>
<dbReference type="PANTHER" id="PTHR35147">
    <property type="entry name" value="CHEMORECEPTOR GLUTAMINE DEAMIDASE CHED-RELATED"/>
    <property type="match status" value="1"/>
</dbReference>
<evidence type="ECO:0000313" key="5">
    <source>
        <dbReference type="Proteomes" id="UP000215148"/>
    </source>
</evidence>
<evidence type="ECO:0000256" key="2">
    <source>
        <dbReference type="ARBA" id="ARBA00022801"/>
    </source>
</evidence>
<evidence type="ECO:0000256" key="1">
    <source>
        <dbReference type="ARBA" id="ARBA00022500"/>
    </source>
</evidence>
<dbReference type="PANTHER" id="PTHR35147:SF2">
    <property type="entry name" value="CHEMORECEPTOR GLUTAMINE DEAMIDASE CHED-RELATED"/>
    <property type="match status" value="1"/>
</dbReference>
<dbReference type="Pfam" id="PF03975">
    <property type="entry name" value="CheD"/>
    <property type="match status" value="1"/>
</dbReference>
<keyword evidence="1 3" id="KW-0145">Chemotaxis</keyword>
<dbReference type="GO" id="GO:0006935">
    <property type="term" value="P:chemotaxis"/>
    <property type="evidence" value="ECO:0007669"/>
    <property type="project" value="UniProtKB-UniRule"/>
</dbReference>
<evidence type="ECO:0000313" key="4">
    <source>
        <dbReference type="EMBL" id="ASU24468.1"/>
    </source>
</evidence>
<dbReference type="GO" id="GO:0050568">
    <property type="term" value="F:protein-glutamine glutaminase activity"/>
    <property type="evidence" value="ECO:0007669"/>
    <property type="project" value="UniProtKB-UniRule"/>
</dbReference>
<dbReference type="KEGG" id="vqi:CCZ37_18690"/>
<dbReference type="AlphaFoldDB" id="A0A223N3W6"/>
<keyword evidence="2 3" id="KW-0378">Hydrolase</keyword>
<gene>
    <name evidence="3" type="primary">cheD</name>
    <name evidence="4" type="ORF">CCZ37_18690</name>
</gene>
<dbReference type="HAMAP" id="MF_01440">
    <property type="entry name" value="CheD"/>
    <property type="match status" value="1"/>
</dbReference>
<accession>A0A223N3W6</accession>
<dbReference type="SUPFAM" id="SSF64438">
    <property type="entry name" value="CNF1/YfiH-like putative cysteine hydrolases"/>
    <property type="match status" value="1"/>
</dbReference>
<dbReference type="Proteomes" id="UP000215148">
    <property type="component" value="Chromosome 2"/>
</dbReference>
<dbReference type="InterPro" id="IPR011324">
    <property type="entry name" value="Cytotoxic_necrot_fac-like_cat"/>
</dbReference>
<organism evidence="4 5">
    <name type="scientific">Vibrio qinghaiensis</name>
    <dbReference type="NCBI Taxonomy" id="2025808"/>
    <lineage>
        <taxon>Bacteria</taxon>
        <taxon>Pseudomonadati</taxon>
        <taxon>Pseudomonadota</taxon>
        <taxon>Gammaproteobacteria</taxon>
        <taxon>Vibrionales</taxon>
        <taxon>Vibrionaceae</taxon>
        <taxon>Vibrio</taxon>
    </lineage>
</organism>
<dbReference type="InterPro" id="IPR038592">
    <property type="entry name" value="CheD-like_sf"/>
</dbReference>
<dbReference type="EC" id="3.5.1.44" evidence="3"/>
<dbReference type="RefSeq" id="WP_029626780.1">
    <property type="nucleotide sequence ID" value="NZ_CAWNHI010000002.1"/>
</dbReference>
<evidence type="ECO:0000256" key="3">
    <source>
        <dbReference type="HAMAP-Rule" id="MF_01440"/>
    </source>
</evidence>
<name>A0A223N3W6_9VIBR</name>
<comment type="similarity">
    <text evidence="3">Belongs to the CheD family.</text>
</comment>